<evidence type="ECO:0000256" key="6">
    <source>
        <dbReference type="ARBA" id="ARBA00022989"/>
    </source>
</evidence>
<keyword evidence="9" id="KW-0645">Protease</keyword>
<evidence type="ECO:0000256" key="9">
    <source>
        <dbReference type="RuleBase" id="RU003794"/>
    </source>
</evidence>
<keyword evidence="6 10" id="KW-1133">Transmembrane helix</keyword>
<keyword evidence="9" id="KW-0511">Multifunctional enzyme</keyword>
<dbReference type="EC" id="2.1.1.-" evidence="9"/>
<feature type="transmembrane region" description="Helical" evidence="10">
    <location>
        <begin position="125"/>
        <end position="144"/>
    </location>
</feature>
<keyword evidence="9" id="KW-0808">Transferase</keyword>
<gene>
    <name evidence="13" type="primary">outO</name>
    <name evidence="13" type="ORF">TG4357_00692</name>
</gene>
<feature type="domain" description="Prepilin type IV endopeptidase peptidase" evidence="11">
    <location>
        <begin position="108"/>
        <end position="211"/>
    </location>
</feature>
<feature type="transmembrane region" description="Helical" evidence="10">
    <location>
        <begin position="232"/>
        <end position="248"/>
    </location>
</feature>
<dbReference type="InterPro" id="IPR050882">
    <property type="entry name" value="Prepilin_peptidase/N-MTase"/>
</dbReference>
<evidence type="ECO:0000256" key="10">
    <source>
        <dbReference type="SAM" id="Phobius"/>
    </source>
</evidence>
<feature type="transmembrane region" description="Helical" evidence="10">
    <location>
        <begin position="150"/>
        <end position="168"/>
    </location>
</feature>
<dbReference type="Pfam" id="PF06750">
    <property type="entry name" value="A24_N_bact"/>
    <property type="match status" value="1"/>
</dbReference>
<evidence type="ECO:0000256" key="7">
    <source>
        <dbReference type="ARBA" id="ARBA00023136"/>
    </source>
</evidence>
<evidence type="ECO:0000256" key="4">
    <source>
        <dbReference type="ARBA" id="ARBA00022519"/>
    </source>
</evidence>
<keyword evidence="14" id="KW-1185">Reference proteome</keyword>
<evidence type="ECO:0000256" key="5">
    <source>
        <dbReference type="ARBA" id="ARBA00022692"/>
    </source>
</evidence>
<evidence type="ECO:0000313" key="14">
    <source>
        <dbReference type="Proteomes" id="UP000051587"/>
    </source>
</evidence>
<comment type="similarity">
    <text evidence="2 8">Belongs to the peptidase A24 family.</text>
</comment>
<dbReference type="Gene3D" id="1.20.120.1220">
    <property type="match status" value="1"/>
</dbReference>
<feature type="transmembrane region" description="Helical" evidence="10">
    <location>
        <begin position="188"/>
        <end position="212"/>
    </location>
</feature>
<dbReference type="EMBL" id="CYSA01000007">
    <property type="protein sequence ID" value="CUH63471.1"/>
    <property type="molecule type" value="Genomic_DNA"/>
</dbReference>
<dbReference type="OrthoDB" id="9789291at2"/>
<dbReference type="GO" id="GO:0004190">
    <property type="term" value="F:aspartic-type endopeptidase activity"/>
    <property type="evidence" value="ECO:0007669"/>
    <property type="project" value="UniProtKB-EC"/>
</dbReference>
<dbReference type="GO" id="GO:0006465">
    <property type="term" value="P:signal peptide processing"/>
    <property type="evidence" value="ECO:0007669"/>
    <property type="project" value="TreeGrafter"/>
</dbReference>
<comment type="function">
    <text evidence="9">Plays an essential role in type IV pili and type II pseudopili formation by proteolytically removing the leader sequence from substrate proteins and subsequently monomethylating the alpha-amino group of the newly exposed N-terminal phenylalanine.</text>
</comment>
<dbReference type="GO" id="GO:0008168">
    <property type="term" value="F:methyltransferase activity"/>
    <property type="evidence" value="ECO:0007669"/>
    <property type="project" value="UniProtKB-KW"/>
</dbReference>
<dbReference type="PANTHER" id="PTHR30487:SF0">
    <property type="entry name" value="PREPILIN LEADER PEPTIDASE_N-METHYLTRANSFERASE-RELATED"/>
    <property type="match status" value="1"/>
</dbReference>
<dbReference type="Proteomes" id="UP000051587">
    <property type="component" value="Unassembled WGS sequence"/>
</dbReference>
<comment type="subcellular location">
    <subcellularLocation>
        <location evidence="1">Cell inner membrane</location>
        <topology evidence="1">Multi-pass membrane protein</topology>
    </subcellularLocation>
    <subcellularLocation>
        <location evidence="9">Cell membrane</location>
        <topology evidence="9">Multi-pass membrane protein</topology>
    </subcellularLocation>
</comment>
<dbReference type="STRING" id="53501.SAMN04488043_107195"/>
<protein>
    <recommendedName>
        <fullName evidence="9">Prepilin leader peptidase/N-methyltransferase</fullName>
        <ecNumber evidence="9">2.1.1.-</ecNumber>
        <ecNumber evidence="9">3.4.23.43</ecNumber>
    </recommendedName>
</protein>
<evidence type="ECO:0000313" key="13">
    <source>
        <dbReference type="EMBL" id="CUH63471.1"/>
    </source>
</evidence>
<name>A0A0P1FMP5_THAGE</name>
<evidence type="ECO:0000259" key="11">
    <source>
        <dbReference type="Pfam" id="PF01478"/>
    </source>
</evidence>
<feature type="transmembrane region" description="Helical" evidence="10">
    <location>
        <begin position="6"/>
        <end position="26"/>
    </location>
</feature>
<reference evidence="13 14" key="1">
    <citation type="submission" date="2015-09" db="EMBL/GenBank/DDBJ databases">
        <authorList>
            <consortium name="Swine Surveillance"/>
        </authorList>
    </citation>
    <scope>NUCLEOTIDE SEQUENCE [LARGE SCALE GENOMIC DNA]</scope>
    <source>
        <strain evidence="13 14">CECT 4357</strain>
    </source>
</reference>
<comment type="catalytic activity">
    <reaction evidence="9">
        <text>Typically cleaves a -Gly-|-Phe- bond to release an N-terminal, basic peptide of 5-8 residues from type IV prepilin, and then N-methylates the new N-terminal amino group, the methyl donor being S-adenosyl-L-methionine.</text>
        <dbReference type="EC" id="3.4.23.43"/>
    </reaction>
</comment>
<keyword evidence="4" id="KW-0997">Cell inner membrane</keyword>
<dbReference type="InterPro" id="IPR000045">
    <property type="entry name" value="Prepilin_IV_endopep_pep"/>
</dbReference>
<proteinExistence type="inferred from homology"/>
<dbReference type="InterPro" id="IPR010627">
    <property type="entry name" value="Prepilin_pept_A24_N"/>
</dbReference>
<feature type="transmembrane region" description="Helical" evidence="10">
    <location>
        <begin position="72"/>
        <end position="94"/>
    </location>
</feature>
<feature type="domain" description="Prepilin peptidase A24 N-terminal" evidence="12">
    <location>
        <begin position="14"/>
        <end position="93"/>
    </location>
</feature>
<dbReference type="EC" id="3.4.23.43" evidence="9"/>
<dbReference type="RefSeq" id="WP_058261473.1">
    <property type="nucleotide sequence ID" value="NZ_CP051181.1"/>
</dbReference>
<dbReference type="PRINTS" id="PR00864">
    <property type="entry name" value="PREPILNPTASE"/>
</dbReference>
<evidence type="ECO:0000256" key="2">
    <source>
        <dbReference type="ARBA" id="ARBA00005801"/>
    </source>
</evidence>
<dbReference type="PANTHER" id="PTHR30487">
    <property type="entry name" value="TYPE 4 PREPILIN-LIKE PROTEINS LEADER PEPTIDE-PROCESSING ENZYME"/>
    <property type="match status" value="1"/>
</dbReference>
<dbReference type="AlphaFoldDB" id="A0A0P1FMP5"/>
<keyword evidence="3" id="KW-1003">Cell membrane</keyword>
<dbReference type="GO" id="GO:0032259">
    <property type="term" value="P:methylation"/>
    <property type="evidence" value="ECO:0007669"/>
    <property type="project" value="UniProtKB-KW"/>
</dbReference>
<keyword evidence="7 10" id="KW-0472">Membrane</keyword>
<organism evidence="13 14">
    <name type="scientific">Thalassovita gelatinovora</name>
    <name type="common">Thalassobius gelatinovorus</name>
    <dbReference type="NCBI Taxonomy" id="53501"/>
    <lineage>
        <taxon>Bacteria</taxon>
        <taxon>Pseudomonadati</taxon>
        <taxon>Pseudomonadota</taxon>
        <taxon>Alphaproteobacteria</taxon>
        <taxon>Rhodobacterales</taxon>
        <taxon>Roseobacteraceae</taxon>
        <taxon>Thalassovita</taxon>
    </lineage>
</organism>
<evidence type="ECO:0000256" key="1">
    <source>
        <dbReference type="ARBA" id="ARBA00004429"/>
    </source>
</evidence>
<evidence type="ECO:0000259" key="12">
    <source>
        <dbReference type="Pfam" id="PF06750"/>
    </source>
</evidence>
<evidence type="ECO:0000256" key="8">
    <source>
        <dbReference type="RuleBase" id="RU003793"/>
    </source>
</evidence>
<dbReference type="InterPro" id="IPR014032">
    <property type="entry name" value="Peptidase_A24A_bac"/>
</dbReference>
<keyword evidence="5 9" id="KW-0812">Transmembrane</keyword>
<keyword evidence="9" id="KW-0378">Hydrolase</keyword>
<accession>A0A0P1FMP5</accession>
<dbReference type="GO" id="GO:0005886">
    <property type="term" value="C:plasma membrane"/>
    <property type="evidence" value="ECO:0007669"/>
    <property type="project" value="UniProtKB-SubCell"/>
</dbReference>
<keyword evidence="9" id="KW-0489">Methyltransferase</keyword>
<evidence type="ECO:0000256" key="3">
    <source>
        <dbReference type="ARBA" id="ARBA00022475"/>
    </source>
</evidence>
<sequence length="252" mass="26333">MPDPRFSALLLILAGPFMGSFLALLADRLPRGEDVIVKPSHCRDCNARLRLRDLLPVLSFGLTRGRCRHCGAAIPPVTLYSEIIATGAAILAVLAGGGTIDIWLSAGFLWLLLVLTLCDLQWFRLPDLLTGMLFLITLGMAVRGGAMDQALIGAGLGAGAFLALRLGYHAIRGREGLGLGDVKLMAGLGAFAGPLDLPLLVLIAAFGALAVAGGGYLLDRTAQDTPLAVRKLPFGSALCAAAAILWLLRAGV</sequence>
<dbReference type="Pfam" id="PF01478">
    <property type="entry name" value="Peptidase_A24"/>
    <property type="match status" value="1"/>
</dbReference>